<dbReference type="EMBL" id="GBRH01253270">
    <property type="protein sequence ID" value="JAD44625.1"/>
    <property type="molecule type" value="Transcribed_RNA"/>
</dbReference>
<protein>
    <submittedName>
        <fullName evidence="1">Uncharacterized protein</fullName>
    </submittedName>
</protein>
<name>A0A0A9A6M8_ARUDO</name>
<accession>A0A0A9A6M8</accession>
<evidence type="ECO:0000313" key="1">
    <source>
        <dbReference type="EMBL" id="JAD44625.1"/>
    </source>
</evidence>
<proteinExistence type="predicted"/>
<sequence length="39" mass="4348">MPARLISLRSRVTSTAGFDEMSSTRTTPKLYTSLLSVSW</sequence>
<organism evidence="1">
    <name type="scientific">Arundo donax</name>
    <name type="common">Giant reed</name>
    <name type="synonym">Donax arundinaceus</name>
    <dbReference type="NCBI Taxonomy" id="35708"/>
    <lineage>
        <taxon>Eukaryota</taxon>
        <taxon>Viridiplantae</taxon>
        <taxon>Streptophyta</taxon>
        <taxon>Embryophyta</taxon>
        <taxon>Tracheophyta</taxon>
        <taxon>Spermatophyta</taxon>
        <taxon>Magnoliopsida</taxon>
        <taxon>Liliopsida</taxon>
        <taxon>Poales</taxon>
        <taxon>Poaceae</taxon>
        <taxon>PACMAD clade</taxon>
        <taxon>Arundinoideae</taxon>
        <taxon>Arundineae</taxon>
        <taxon>Arundo</taxon>
    </lineage>
</organism>
<reference evidence="1" key="1">
    <citation type="submission" date="2014-09" db="EMBL/GenBank/DDBJ databases">
        <authorList>
            <person name="Magalhaes I.L.F."/>
            <person name="Oliveira U."/>
            <person name="Santos F.R."/>
            <person name="Vidigal T.H.D.A."/>
            <person name="Brescovit A.D."/>
            <person name="Santos A.J."/>
        </authorList>
    </citation>
    <scope>NUCLEOTIDE SEQUENCE</scope>
    <source>
        <tissue evidence="1">Shoot tissue taken approximately 20 cm above the soil surface</tissue>
    </source>
</reference>
<dbReference type="AlphaFoldDB" id="A0A0A9A6M8"/>
<reference evidence="1" key="2">
    <citation type="journal article" date="2015" name="Data Brief">
        <title>Shoot transcriptome of the giant reed, Arundo donax.</title>
        <authorList>
            <person name="Barrero R.A."/>
            <person name="Guerrero F.D."/>
            <person name="Moolhuijzen P."/>
            <person name="Goolsby J.A."/>
            <person name="Tidwell J."/>
            <person name="Bellgard S.E."/>
            <person name="Bellgard M.I."/>
        </authorList>
    </citation>
    <scope>NUCLEOTIDE SEQUENCE</scope>
    <source>
        <tissue evidence="1">Shoot tissue taken approximately 20 cm above the soil surface</tissue>
    </source>
</reference>